<keyword evidence="2" id="KW-1133">Transmembrane helix</keyword>
<feature type="transmembrane region" description="Helical" evidence="2">
    <location>
        <begin position="119"/>
        <end position="139"/>
    </location>
</feature>
<proteinExistence type="predicted"/>
<feature type="compositionally biased region" description="Polar residues" evidence="1">
    <location>
        <begin position="155"/>
        <end position="167"/>
    </location>
</feature>
<gene>
    <name evidence="3" type="ORF">GCM10009742_14120</name>
</gene>
<dbReference type="EMBL" id="BAAAND010000002">
    <property type="protein sequence ID" value="GAA1572526.1"/>
    <property type="molecule type" value="Genomic_DNA"/>
</dbReference>
<evidence type="ECO:0000256" key="2">
    <source>
        <dbReference type="SAM" id="Phobius"/>
    </source>
</evidence>
<evidence type="ECO:0000313" key="3">
    <source>
        <dbReference type="EMBL" id="GAA1572526.1"/>
    </source>
</evidence>
<sequence length="353" mass="38066">MSDPQPPGWNPQHRPSQPYDSPPPHTAPLPQYGRQPSQPAHPQYGNQQYGNQQYGNQQYGNQQYGNQQYGNQQYGNQQYGNQQYGAQPQPPYGAQPQFGGPGPQYPGSQPPPNKPRRPWLPIAAVSVALVLVAGVVAFVTTRGEHDTADAGIPTATYSDAVTTPSADPTSEPPSPTYTQSTTPEPTPTVTPERRRTLKDIDKGLLVYDDVYVQPVKGWTKFWGSKDGLVLRSVQTGSFVSVIVEPLGVPAATYVVNVVDGLNKGAKITAVRKAPVKTLRPANSNIGDQAELSYTGRLKSSGITVSVVGRCTTMTGVDSIHNVTVAVCVTTRPDVKDSVYRDADRMIASVARSI</sequence>
<dbReference type="Proteomes" id="UP001500190">
    <property type="component" value="Unassembled WGS sequence"/>
</dbReference>
<accession>A0ABN2D9L3</accession>
<keyword evidence="2" id="KW-0472">Membrane</keyword>
<dbReference type="RefSeq" id="WP_344188597.1">
    <property type="nucleotide sequence ID" value="NZ_BAAAND010000002.1"/>
</dbReference>
<feature type="region of interest" description="Disordered" evidence="1">
    <location>
        <begin position="1"/>
        <end position="117"/>
    </location>
</feature>
<evidence type="ECO:0000313" key="4">
    <source>
        <dbReference type="Proteomes" id="UP001500190"/>
    </source>
</evidence>
<feature type="region of interest" description="Disordered" evidence="1">
    <location>
        <begin position="146"/>
        <end position="195"/>
    </location>
</feature>
<evidence type="ECO:0000256" key="1">
    <source>
        <dbReference type="SAM" id="MobiDB-lite"/>
    </source>
</evidence>
<feature type="compositionally biased region" description="Low complexity" evidence="1">
    <location>
        <begin position="176"/>
        <end position="190"/>
    </location>
</feature>
<reference evidence="3 4" key="1">
    <citation type="journal article" date="2019" name="Int. J. Syst. Evol. Microbiol.">
        <title>The Global Catalogue of Microorganisms (GCM) 10K type strain sequencing project: providing services to taxonomists for standard genome sequencing and annotation.</title>
        <authorList>
            <consortium name="The Broad Institute Genomics Platform"/>
            <consortium name="The Broad Institute Genome Sequencing Center for Infectious Disease"/>
            <person name="Wu L."/>
            <person name="Ma J."/>
        </authorList>
    </citation>
    <scope>NUCLEOTIDE SEQUENCE [LARGE SCALE GENOMIC DNA]</scope>
    <source>
        <strain evidence="3 4">JCM 14304</strain>
    </source>
</reference>
<comment type="caution">
    <text evidence="3">The sequence shown here is derived from an EMBL/GenBank/DDBJ whole genome shotgun (WGS) entry which is preliminary data.</text>
</comment>
<keyword evidence="4" id="KW-1185">Reference proteome</keyword>
<protein>
    <submittedName>
        <fullName evidence="3">Uncharacterized protein</fullName>
    </submittedName>
</protein>
<keyword evidence="2" id="KW-0812">Transmembrane</keyword>
<name>A0ABN2D9L3_9ACTN</name>
<feature type="compositionally biased region" description="Low complexity" evidence="1">
    <location>
        <begin position="42"/>
        <end position="87"/>
    </location>
</feature>
<organism evidence="3 4">
    <name type="scientific">Kribbella karoonensis</name>
    <dbReference type="NCBI Taxonomy" id="324851"/>
    <lineage>
        <taxon>Bacteria</taxon>
        <taxon>Bacillati</taxon>
        <taxon>Actinomycetota</taxon>
        <taxon>Actinomycetes</taxon>
        <taxon>Propionibacteriales</taxon>
        <taxon>Kribbellaceae</taxon>
        <taxon>Kribbella</taxon>
    </lineage>
</organism>